<evidence type="ECO:0000313" key="17">
    <source>
        <dbReference type="EMBL" id="OQN99586.1"/>
    </source>
</evidence>
<evidence type="ECO:0000256" key="13">
    <source>
        <dbReference type="PROSITE-ProRule" id="PRU00290"/>
    </source>
</evidence>
<dbReference type="Pfam" id="PF00957">
    <property type="entry name" value="Synaptobrevin"/>
    <property type="match status" value="1"/>
</dbReference>
<keyword evidence="4" id="KW-0813">Transport</keyword>
<evidence type="ECO:0000256" key="8">
    <source>
        <dbReference type="ARBA" id="ARBA00022989"/>
    </source>
</evidence>
<evidence type="ECO:0000256" key="10">
    <source>
        <dbReference type="ARBA" id="ARBA00023054"/>
    </source>
</evidence>
<dbReference type="InterPro" id="IPR042855">
    <property type="entry name" value="V_SNARE_CC"/>
</dbReference>
<gene>
    <name evidence="17" type="ORF">B0A48_14728</name>
</gene>
<evidence type="ECO:0000313" key="18">
    <source>
        <dbReference type="Proteomes" id="UP000192596"/>
    </source>
</evidence>
<comment type="subcellular location">
    <subcellularLocation>
        <location evidence="1">Endoplasmic reticulum membrane</location>
        <topology evidence="1">Single-pass type IV membrane protein</topology>
    </subcellularLocation>
    <subcellularLocation>
        <location evidence="2">Golgi apparatus membrane</location>
        <topology evidence="2">Single-pass type IV membrane protein</topology>
    </subcellularLocation>
</comment>
<organism evidence="17 18">
    <name type="scientific">Cryoendolithus antarcticus</name>
    <dbReference type="NCBI Taxonomy" id="1507870"/>
    <lineage>
        <taxon>Eukaryota</taxon>
        <taxon>Fungi</taxon>
        <taxon>Dikarya</taxon>
        <taxon>Ascomycota</taxon>
        <taxon>Pezizomycotina</taxon>
        <taxon>Dothideomycetes</taxon>
        <taxon>Dothideomycetidae</taxon>
        <taxon>Cladosporiales</taxon>
        <taxon>Cladosporiaceae</taxon>
        <taxon>Cryoendolithus</taxon>
    </lineage>
</organism>
<dbReference type="GO" id="GO:0006888">
    <property type="term" value="P:endoplasmic reticulum to Golgi vesicle-mediated transport"/>
    <property type="evidence" value="ECO:0007669"/>
    <property type="project" value="InterPro"/>
</dbReference>
<evidence type="ECO:0000256" key="2">
    <source>
        <dbReference type="ARBA" id="ARBA00004409"/>
    </source>
</evidence>
<evidence type="ECO:0000256" key="5">
    <source>
        <dbReference type="ARBA" id="ARBA00022692"/>
    </source>
</evidence>
<keyword evidence="10 13" id="KW-0175">Coiled coil</keyword>
<dbReference type="Pfam" id="PF13774">
    <property type="entry name" value="Longin"/>
    <property type="match status" value="1"/>
</dbReference>
<dbReference type="SMART" id="SM01270">
    <property type="entry name" value="Longin"/>
    <property type="match status" value="1"/>
</dbReference>
<dbReference type="GO" id="GO:0000139">
    <property type="term" value="C:Golgi membrane"/>
    <property type="evidence" value="ECO:0007669"/>
    <property type="project" value="UniProtKB-SubCell"/>
</dbReference>
<comment type="similarity">
    <text evidence="3">Belongs to the synaptobrevin family.</text>
</comment>
<reference evidence="18" key="1">
    <citation type="submission" date="2017-03" db="EMBL/GenBank/DDBJ databases">
        <title>Genomes of endolithic fungi from Antarctica.</title>
        <authorList>
            <person name="Coleine C."/>
            <person name="Masonjones S."/>
            <person name="Stajich J.E."/>
        </authorList>
    </citation>
    <scope>NUCLEOTIDE SEQUENCE [LARGE SCALE GENOMIC DNA]</scope>
    <source>
        <strain evidence="18">CCFEE 5527</strain>
    </source>
</reference>
<dbReference type="InterPro" id="IPR010908">
    <property type="entry name" value="Longin_dom"/>
</dbReference>
<feature type="domain" description="V-SNARE coiled-coil homology" evidence="16">
    <location>
        <begin position="201"/>
        <end position="261"/>
    </location>
</feature>
<dbReference type="Gene3D" id="1.20.5.110">
    <property type="match status" value="1"/>
</dbReference>
<keyword evidence="6" id="KW-0256">Endoplasmic reticulum</keyword>
<comment type="caution">
    <text evidence="17">The sequence shown here is derived from an EMBL/GenBank/DDBJ whole genome shotgun (WGS) entry which is preliminary data.</text>
</comment>
<evidence type="ECO:0000256" key="1">
    <source>
        <dbReference type="ARBA" id="ARBA00004163"/>
    </source>
</evidence>
<dbReference type="SUPFAM" id="SSF64356">
    <property type="entry name" value="SNARE-like"/>
    <property type="match status" value="1"/>
</dbReference>
<feature type="transmembrane region" description="Helical" evidence="14">
    <location>
        <begin position="263"/>
        <end position="282"/>
    </location>
</feature>
<keyword evidence="18" id="KW-1185">Reference proteome</keyword>
<dbReference type="CDD" id="cd14824">
    <property type="entry name" value="Longin"/>
    <property type="match status" value="1"/>
</dbReference>
<dbReference type="GO" id="GO:0006890">
    <property type="term" value="P:retrograde vesicle-mediated transport, Golgi to endoplasmic reticulum"/>
    <property type="evidence" value="ECO:0007669"/>
    <property type="project" value="InterPro"/>
</dbReference>
<keyword evidence="11 14" id="KW-0472">Membrane</keyword>
<dbReference type="STRING" id="1507870.A0A1V8SKA3"/>
<dbReference type="Gene3D" id="3.30.450.50">
    <property type="entry name" value="Longin domain"/>
    <property type="match status" value="1"/>
</dbReference>
<dbReference type="GO" id="GO:0005789">
    <property type="term" value="C:endoplasmic reticulum membrane"/>
    <property type="evidence" value="ECO:0007669"/>
    <property type="project" value="UniProtKB-SubCell"/>
</dbReference>
<accession>A0A1V8SKA3</accession>
<evidence type="ECO:0000256" key="14">
    <source>
        <dbReference type="SAM" id="Phobius"/>
    </source>
</evidence>
<dbReference type="SUPFAM" id="SSF58038">
    <property type="entry name" value="SNARE fusion complex"/>
    <property type="match status" value="1"/>
</dbReference>
<dbReference type="PROSITE" id="PS50859">
    <property type="entry name" value="LONGIN"/>
    <property type="match status" value="1"/>
</dbReference>
<evidence type="ECO:0000256" key="7">
    <source>
        <dbReference type="ARBA" id="ARBA00022927"/>
    </source>
</evidence>
<dbReference type="PROSITE" id="PS50892">
    <property type="entry name" value="V_SNARE"/>
    <property type="match status" value="1"/>
</dbReference>
<dbReference type="InterPro" id="IPR044565">
    <property type="entry name" value="Sec22"/>
</dbReference>
<evidence type="ECO:0000256" key="9">
    <source>
        <dbReference type="ARBA" id="ARBA00023034"/>
    </source>
</evidence>
<keyword evidence="9" id="KW-0333">Golgi apparatus</keyword>
<dbReference type="OrthoDB" id="1719357at2759"/>
<dbReference type="GO" id="GO:0005484">
    <property type="term" value="F:SNAP receptor activity"/>
    <property type="evidence" value="ECO:0007669"/>
    <property type="project" value="InterPro"/>
</dbReference>
<protein>
    <recommendedName>
        <fullName evidence="12">Protein transport protein SEC22</fullName>
    </recommendedName>
</protein>
<dbReference type="InterPro" id="IPR011012">
    <property type="entry name" value="Longin-like_dom_sf"/>
</dbReference>
<evidence type="ECO:0000256" key="11">
    <source>
        <dbReference type="ARBA" id="ARBA00023136"/>
    </source>
</evidence>
<evidence type="ECO:0000259" key="16">
    <source>
        <dbReference type="PROSITE" id="PS50892"/>
    </source>
</evidence>
<proteinExistence type="inferred from homology"/>
<dbReference type="AlphaFoldDB" id="A0A1V8SKA3"/>
<evidence type="ECO:0000256" key="12">
    <source>
        <dbReference type="ARBA" id="ARBA00024249"/>
    </source>
</evidence>
<keyword evidence="7" id="KW-0653">Protein transport</keyword>
<keyword evidence="5 14" id="KW-0812">Transmembrane</keyword>
<dbReference type="InParanoid" id="A0A1V8SKA3"/>
<dbReference type="FunCoup" id="A0A1V8SKA3">
    <property type="interactions" value="1878"/>
</dbReference>
<name>A0A1V8SKA3_9PEZI</name>
<feature type="domain" description="Longin" evidence="15">
    <location>
        <begin position="74"/>
        <end position="186"/>
    </location>
</feature>
<evidence type="ECO:0000256" key="4">
    <source>
        <dbReference type="ARBA" id="ARBA00022448"/>
    </source>
</evidence>
<dbReference type="CDD" id="cd15866">
    <property type="entry name" value="R-SNARE_SEC22"/>
    <property type="match status" value="1"/>
</dbReference>
<evidence type="ECO:0000256" key="6">
    <source>
        <dbReference type="ARBA" id="ARBA00022824"/>
    </source>
</evidence>
<dbReference type="GO" id="GO:0015031">
    <property type="term" value="P:protein transport"/>
    <property type="evidence" value="ECO:0007669"/>
    <property type="project" value="UniProtKB-KW"/>
</dbReference>
<evidence type="ECO:0000259" key="15">
    <source>
        <dbReference type="PROSITE" id="PS50859"/>
    </source>
</evidence>
<dbReference type="Proteomes" id="UP000192596">
    <property type="component" value="Unassembled WGS sequence"/>
</dbReference>
<evidence type="ECO:0000256" key="3">
    <source>
        <dbReference type="ARBA" id="ARBA00008025"/>
    </source>
</evidence>
<dbReference type="PANTHER" id="PTHR45837">
    <property type="entry name" value="VESICLE-TRAFFICKING PROTEIN SEC22B"/>
    <property type="match status" value="1"/>
</dbReference>
<sequence>MAPFRPVNWTPLFEEANPDLRSVDDASNGIRLHCQRVDYLTTSIQQRVKDARQCKKQILEEAAAATRTMIYTTQIVRLDGLVLVASTDDANVPQLNDFKTQIRQVIKGIKADSEPRASIESEAYTMHYILNDNITAIAITERSYPKKLAMTYLDDVRTEFQSTHTRDEYLSPSVRPYAYADFERFLESSKKTYQDSRAAGNLNRLNDELKDVQLVMTKNIEDLLYRGDSLTKMGDMSSRLREDSAKYKRAAVRINWELLLKQYGPIAAFATIIVLFLTWRFFW</sequence>
<keyword evidence="8 14" id="KW-1133">Transmembrane helix</keyword>
<dbReference type="EMBL" id="NAJO01000039">
    <property type="protein sequence ID" value="OQN99586.1"/>
    <property type="molecule type" value="Genomic_DNA"/>
</dbReference>